<dbReference type="EMBL" id="KQ983190">
    <property type="protein sequence ID" value="KYQ46803.1"/>
    <property type="molecule type" value="Genomic_DNA"/>
</dbReference>
<reference evidence="2 3" key="1">
    <citation type="submission" date="2015-09" db="EMBL/GenBank/DDBJ databases">
        <title>Trachymyrmex zeteki WGS genome.</title>
        <authorList>
            <person name="Nygaard S."/>
            <person name="Hu H."/>
            <person name="Boomsma J."/>
            <person name="Zhang G."/>
        </authorList>
    </citation>
    <scope>NUCLEOTIDE SEQUENCE [LARGE SCALE GENOMIC DNA]</scope>
    <source>
        <strain evidence="2">Tzet28-1</strain>
        <tissue evidence="2">Whole body</tissue>
    </source>
</reference>
<dbReference type="Proteomes" id="UP000075809">
    <property type="component" value="Unassembled WGS sequence"/>
</dbReference>
<feature type="region of interest" description="Disordered" evidence="1">
    <location>
        <begin position="62"/>
        <end position="87"/>
    </location>
</feature>
<gene>
    <name evidence="2" type="ORF">ALC60_14187</name>
</gene>
<evidence type="ECO:0000256" key="1">
    <source>
        <dbReference type="SAM" id="MobiDB-lite"/>
    </source>
</evidence>
<name>A0A151WG35_9HYME</name>
<organism evidence="2 3">
    <name type="scientific">Mycetomoellerius zeteki</name>
    <dbReference type="NCBI Taxonomy" id="64791"/>
    <lineage>
        <taxon>Eukaryota</taxon>
        <taxon>Metazoa</taxon>
        <taxon>Ecdysozoa</taxon>
        <taxon>Arthropoda</taxon>
        <taxon>Hexapoda</taxon>
        <taxon>Insecta</taxon>
        <taxon>Pterygota</taxon>
        <taxon>Neoptera</taxon>
        <taxon>Endopterygota</taxon>
        <taxon>Hymenoptera</taxon>
        <taxon>Apocrita</taxon>
        <taxon>Aculeata</taxon>
        <taxon>Formicoidea</taxon>
        <taxon>Formicidae</taxon>
        <taxon>Myrmicinae</taxon>
        <taxon>Mycetomoellerius</taxon>
    </lineage>
</organism>
<proteinExistence type="predicted"/>
<evidence type="ECO:0000313" key="3">
    <source>
        <dbReference type="Proteomes" id="UP000075809"/>
    </source>
</evidence>
<sequence length="87" mass="9655">MTVTPETSIVGAIDPRTQGPEELMRLRARISLSRWATQTICTSELPNKLANVHRLLQFNSPYTNASLGTSKRPLVTADNSSSKRERS</sequence>
<dbReference type="AlphaFoldDB" id="A0A151WG35"/>
<keyword evidence="3" id="KW-1185">Reference proteome</keyword>
<accession>A0A151WG35</accession>
<evidence type="ECO:0000313" key="2">
    <source>
        <dbReference type="EMBL" id="KYQ46803.1"/>
    </source>
</evidence>
<protein>
    <submittedName>
        <fullName evidence="2">Uncharacterized protein</fullName>
    </submittedName>
</protein>